<dbReference type="EMBL" id="QKXQ01000714">
    <property type="protein sequence ID" value="REH88917.1"/>
    <property type="molecule type" value="Genomic_DNA"/>
</dbReference>
<protein>
    <recommendedName>
        <fullName evidence="2">GS catalytic domain-containing protein</fullName>
    </recommendedName>
</protein>
<evidence type="ECO:0000313" key="3">
    <source>
        <dbReference type="EMBL" id="REH88917.1"/>
    </source>
</evidence>
<reference evidence="4 5" key="1">
    <citation type="journal article" date="2018" name="Vet. Microbiol.">
        <title>Characterisation of Staphylococcus felis isolated from cats using whole genome sequencing.</title>
        <authorList>
            <person name="Worthing K."/>
            <person name="Pang S."/>
            <person name="Trott D.J."/>
            <person name="Abraham S."/>
            <person name="Coombs G.W."/>
            <person name="Jordan D."/>
            <person name="McIntyre L."/>
            <person name="Davies M.R."/>
            <person name="Norris J."/>
        </authorList>
    </citation>
    <scope>NUCLEOTIDE SEQUENCE [LARGE SCALE GENOMIC DNA]</scope>
    <source>
        <strain evidence="4 5">F9</strain>
    </source>
</reference>
<proteinExistence type="inferred from homology"/>
<dbReference type="Pfam" id="PF00120">
    <property type="entry name" value="Gln-synt_C"/>
    <property type="match status" value="1"/>
</dbReference>
<comment type="similarity">
    <text evidence="1">Belongs to the glutamine synthetase family.</text>
</comment>
<evidence type="ECO:0000259" key="2">
    <source>
        <dbReference type="Pfam" id="PF00120"/>
    </source>
</evidence>
<dbReference type="InterPro" id="IPR008146">
    <property type="entry name" value="Gln_synth_cat_dom"/>
</dbReference>
<evidence type="ECO:0000313" key="4">
    <source>
        <dbReference type="EMBL" id="REH91815.1"/>
    </source>
</evidence>
<dbReference type="GO" id="GO:0004356">
    <property type="term" value="F:glutamine synthetase activity"/>
    <property type="evidence" value="ECO:0007669"/>
    <property type="project" value="InterPro"/>
</dbReference>
<accession>A0A3E0IM89</accession>
<dbReference type="EMBL" id="QKXQ01000519">
    <property type="protein sequence ID" value="REH91815.1"/>
    <property type="molecule type" value="Genomic_DNA"/>
</dbReference>
<dbReference type="Proteomes" id="UP000256562">
    <property type="component" value="Unassembled WGS sequence"/>
</dbReference>
<comment type="caution">
    <text evidence="4">The sequence shown here is derived from an EMBL/GenBank/DDBJ whole genome shotgun (WGS) entry which is preliminary data.</text>
</comment>
<feature type="non-terminal residue" evidence="4">
    <location>
        <position position="1"/>
    </location>
</feature>
<dbReference type="Gene3D" id="3.30.590.10">
    <property type="entry name" value="Glutamine synthetase/guanido kinase, catalytic domain"/>
    <property type="match status" value="1"/>
</dbReference>
<feature type="domain" description="GS catalytic" evidence="2">
    <location>
        <begin position="4"/>
        <end position="39"/>
    </location>
</feature>
<sequence length="43" mass="5317">NPTIKSALGDHIYNQFINSKSIEWDYYRTQVSKWEIEQYMKQY</sequence>
<dbReference type="AlphaFoldDB" id="A0A3E0IM89"/>
<evidence type="ECO:0000256" key="1">
    <source>
        <dbReference type="RuleBase" id="RU000384"/>
    </source>
</evidence>
<evidence type="ECO:0000313" key="5">
    <source>
        <dbReference type="Proteomes" id="UP000256562"/>
    </source>
</evidence>
<dbReference type="OrthoDB" id="9969228at2"/>
<dbReference type="RefSeq" id="WP_142748255.1">
    <property type="nucleotide sequence ID" value="NZ_QKXQ01000519.1"/>
</dbReference>
<dbReference type="InterPro" id="IPR014746">
    <property type="entry name" value="Gln_synth/guanido_kin_cat_dom"/>
</dbReference>
<dbReference type="SUPFAM" id="SSF55931">
    <property type="entry name" value="Glutamine synthetase/guanido kinase"/>
    <property type="match status" value="1"/>
</dbReference>
<organism evidence="4 5">
    <name type="scientific">Staphylococcus felis</name>
    <dbReference type="NCBI Taxonomy" id="46127"/>
    <lineage>
        <taxon>Bacteria</taxon>
        <taxon>Bacillati</taxon>
        <taxon>Bacillota</taxon>
        <taxon>Bacilli</taxon>
        <taxon>Bacillales</taxon>
        <taxon>Staphylococcaceae</taxon>
        <taxon>Staphylococcus</taxon>
    </lineage>
</organism>
<gene>
    <name evidence="4" type="ORF">DOS83_11020</name>
    <name evidence="3" type="ORF">DOS83_13825</name>
</gene>
<name>A0A3E0IM89_9STAP</name>